<name>A0A6G6IVY7_PSENT</name>
<organism evidence="1 2">
    <name type="scientific">Pseudomonas nitroreducens</name>
    <dbReference type="NCBI Taxonomy" id="46680"/>
    <lineage>
        <taxon>Bacteria</taxon>
        <taxon>Pseudomonadati</taxon>
        <taxon>Pseudomonadota</taxon>
        <taxon>Gammaproteobacteria</taxon>
        <taxon>Pseudomonadales</taxon>
        <taxon>Pseudomonadaceae</taxon>
        <taxon>Pseudomonas</taxon>
    </lineage>
</organism>
<dbReference type="KEGG" id="pnt:G5B91_13470"/>
<proteinExistence type="predicted"/>
<protein>
    <submittedName>
        <fullName evidence="1">Uncharacterized protein</fullName>
    </submittedName>
</protein>
<dbReference type="Proteomes" id="UP000501063">
    <property type="component" value="Chromosome"/>
</dbReference>
<gene>
    <name evidence="1" type="ORF">G5B91_13470</name>
</gene>
<dbReference type="AlphaFoldDB" id="A0A6G6IVY7"/>
<reference evidence="1 2" key="1">
    <citation type="submission" date="2020-02" db="EMBL/GenBank/DDBJ databases">
        <title>Integrative conjugative elements (ICEs) and plasmids drive adaptation of Pseudomonas nitroreducens strain HBP1 to wastewater environment.</title>
        <authorList>
            <person name="Sentchilo V."/>
            <person name="Carraro N."/>
            <person name="Bertelli C."/>
            <person name="van der Meer J.R."/>
        </authorList>
    </citation>
    <scope>NUCLEOTIDE SEQUENCE [LARGE SCALE GENOMIC DNA]</scope>
    <source>
        <strain evidence="1 2">HBP1</strain>
    </source>
</reference>
<dbReference type="RefSeq" id="WP_128082552.1">
    <property type="nucleotide sequence ID" value="NZ_CP049140.1"/>
</dbReference>
<dbReference type="EMBL" id="CP049140">
    <property type="protein sequence ID" value="QIE87219.1"/>
    <property type="molecule type" value="Genomic_DNA"/>
</dbReference>
<evidence type="ECO:0000313" key="1">
    <source>
        <dbReference type="EMBL" id="QIE87219.1"/>
    </source>
</evidence>
<accession>A0A6G6IVY7</accession>
<evidence type="ECO:0000313" key="2">
    <source>
        <dbReference type="Proteomes" id="UP000501063"/>
    </source>
</evidence>
<sequence>MSEPLPEFPADLARLAECSTRYMLGGPVLLASGLPPAVHIRPRRKGLAGHARCWLAARSKSICEVAKLRKQRLLSDQPR</sequence>